<protein>
    <submittedName>
        <fullName evidence="1">Uncharacterized protein</fullName>
    </submittedName>
</protein>
<reference evidence="1" key="1">
    <citation type="submission" date="2018-05" db="EMBL/GenBank/DDBJ databases">
        <authorList>
            <person name="Lanie J.A."/>
            <person name="Ng W.-L."/>
            <person name="Kazmierczak K.M."/>
            <person name="Andrzejewski T.M."/>
            <person name="Davidsen T.M."/>
            <person name="Wayne K.J."/>
            <person name="Tettelin H."/>
            <person name="Glass J.I."/>
            <person name="Rusch D."/>
            <person name="Podicherti R."/>
            <person name="Tsui H.-C.T."/>
            <person name="Winkler M.E."/>
        </authorList>
    </citation>
    <scope>NUCLEOTIDE SEQUENCE</scope>
</reference>
<gene>
    <name evidence="1" type="ORF">METZ01_LOCUS454579</name>
</gene>
<evidence type="ECO:0000313" key="1">
    <source>
        <dbReference type="EMBL" id="SVE01725.1"/>
    </source>
</evidence>
<feature type="non-terminal residue" evidence="1">
    <location>
        <position position="1"/>
    </location>
</feature>
<dbReference type="EMBL" id="UINC01188487">
    <property type="protein sequence ID" value="SVE01725.1"/>
    <property type="molecule type" value="Genomic_DNA"/>
</dbReference>
<proteinExistence type="predicted"/>
<feature type="non-terminal residue" evidence="1">
    <location>
        <position position="43"/>
    </location>
</feature>
<accession>A0A383A3D1</accession>
<sequence>VKINIKNIEFDVASNAKLESRKETKRWSKFSNQFIPVVKKIKG</sequence>
<name>A0A383A3D1_9ZZZZ</name>
<dbReference type="AlphaFoldDB" id="A0A383A3D1"/>
<organism evidence="1">
    <name type="scientific">marine metagenome</name>
    <dbReference type="NCBI Taxonomy" id="408172"/>
    <lineage>
        <taxon>unclassified sequences</taxon>
        <taxon>metagenomes</taxon>
        <taxon>ecological metagenomes</taxon>
    </lineage>
</organism>